<dbReference type="Pfam" id="PF04314">
    <property type="entry name" value="PCuAC"/>
    <property type="match status" value="1"/>
</dbReference>
<dbReference type="SUPFAM" id="SSF110087">
    <property type="entry name" value="DR1885-like metal-binding protein"/>
    <property type="match status" value="1"/>
</dbReference>
<dbReference type="InterPro" id="IPR036182">
    <property type="entry name" value="PCuAC_sf"/>
</dbReference>
<dbReference type="AlphaFoldDB" id="A0A7G7MN48"/>
<dbReference type="EMBL" id="CP060131">
    <property type="protein sequence ID" value="QNG54209.1"/>
    <property type="molecule type" value="Genomic_DNA"/>
</dbReference>
<dbReference type="PROSITE" id="PS51257">
    <property type="entry name" value="PROKAR_LIPOPROTEIN"/>
    <property type="match status" value="1"/>
</dbReference>
<sequence>MSRTARTRPATPSPRSGLFAGVLVAALALTGCGAGQVAGTAQQQAAVAGNNTTVGPIAVRDAVIAFAEQPVQGGAVHARGGDAPLSMTIVNEGTEADRLVSASSPWASSVEIAGTTEIPAGRSIVVEGGAPEVLTPTTGIPTSGAPSTPTATPSATPSAEPTGEPAATEGTQIVLTGLLDDIRAGVSYDVVLVFERAGEVRIQAPVGSTEEPREDEPAE</sequence>
<accession>A0A7G7MN48</accession>
<gene>
    <name evidence="3" type="ORF">H6H00_10105</name>
</gene>
<protein>
    <submittedName>
        <fullName evidence="3">Copper chaperone PCu(A)C</fullName>
    </submittedName>
</protein>
<organism evidence="3 4">
    <name type="scientific">Pseudonocardia petroleophila</name>
    <dbReference type="NCBI Taxonomy" id="37331"/>
    <lineage>
        <taxon>Bacteria</taxon>
        <taxon>Bacillati</taxon>
        <taxon>Actinomycetota</taxon>
        <taxon>Actinomycetes</taxon>
        <taxon>Pseudonocardiales</taxon>
        <taxon>Pseudonocardiaceae</taxon>
        <taxon>Pseudonocardia</taxon>
    </lineage>
</organism>
<evidence type="ECO:0000256" key="1">
    <source>
        <dbReference type="SAM" id="MobiDB-lite"/>
    </source>
</evidence>
<evidence type="ECO:0000313" key="3">
    <source>
        <dbReference type="EMBL" id="QNG54209.1"/>
    </source>
</evidence>
<dbReference type="Proteomes" id="UP000515728">
    <property type="component" value="Chromosome"/>
</dbReference>
<feature type="chain" id="PRO_5039577632" evidence="2">
    <location>
        <begin position="26"/>
        <end position="219"/>
    </location>
</feature>
<dbReference type="Gene3D" id="2.60.40.1890">
    <property type="entry name" value="PCu(A)C copper chaperone"/>
    <property type="match status" value="1"/>
</dbReference>
<evidence type="ECO:0000256" key="2">
    <source>
        <dbReference type="SAM" id="SignalP"/>
    </source>
</evidence>
<feature type="compositionally biased region" description="Low complexity" evidence="1">
    <location>
        <begin position="135"/>
        <end position="163"/>
    </location>
</feature>
<name>A0A7G7MN48_9PSEU</name>
<keyword evidence="4" id="KW-1185">Reference proteome</keyword>
<evidence type="ECO:0000313" key="4">
    <source>
        <dbReference type="Proteomes" id="UP000515728"/>
    </source>
</evidence>
<dbReference type="RefSeq" id="WP_185721032.1">
    <property type="nucleotide sequence ID" value="NZ_BAAAWI010000001.1"/>
</dbReference>
<feature type="signal peptide" evidence="2">
    <location>
        <begin position="1"/>
        <end position="25"/>
    </location>
</feature>
<proteinExistence type="predicted"/>
<dbReference type="InterPro" id="IPR007410">
    <property type="entry name" value="LpqE-like"/>
</dbReference>
<feature type="region of interest" description="Disordered" evidence="1">
    <location>
        <begin position="132"/>
        <end position="168"/>
    </location>
</feature>
<keyword evidence="2" id="KW-0732">Signal</keyword>
<reference evidence="3 4" key="1">
    <citation type="submission" date="2020-08" db="EMBL/GenBank/DDBJ databases">
        <authorList>
            <person name="Mo P."/>
        </authorList>
    </citation>
    <scope>NUCLEOTIDE SEQUENCE [LARGE SCALE GENOMIC DNA]</scope>
    <source>
        <strain evidence="3 4">CGMCC 4.1532</strain>
    </source>
</reference>
<dbReference type="KEGG" id="ppel:H6H00_10105"/>